<dbReference type="AlphaFoldDB" id="A0A0D0DCD4"/>
<accession>A0A0D0DCD4</accession>
<dbReference type="EMBL" id="KN825078">
    <property type="protein sequence ID" value="KIK94882.1"/>
    <property type="molecule type" value="Genomic_DNA"/>
</dbReference>
<dbReference type="Proteomes" id="UP000054538">
    <property type="component" value="Unassembled WGS sequence"/>
</dbReference>
<name>A0A0D0DCD4_9AGAM</name>
<evidence type="ECO:0000313" key="1">
    <source>
        <dbReference type="EMBL" id="KIK94882.1"/>
    </source>
</evidence>
<organism evidence="1 2">
    <name type="scientific">Paxillus rubicundulus Ve08.2h10</name>
    <dbReference type="NCBI Taxonomy" id="930991"/>
    <lineage>
        <taxon>Eukaryota</taxon>
        <taxon>Fungi</taxon>
        <taxon>Dikarya</taxon>
        <taxon>Basidiomycota</taxon>
        <taxon>Agaricomycotina</taxon>
        <taxon>Agaricomycetes</taxon>
        <taxon>Agaricomycetidae</taxon>
        <taxon>Boletales</taxon>
        <taxon>Paxilineae</taxon>
        <taxon>Paxillaceae</taxon>
        <taxon>Paxillus</taxon>
    </lineage>
</organism>
<proteinExistence type="predicted"/>
<dbReference type="InParanoid" id="A0A0D0DCD4"/>
<protein>
    <submittedName>
        <fullName evidence="1">Unplaced genomic scaffold scaffold_256, whole genome shotgun sequence</fullName>
    </submittedName>
</protein>
<sequence>MIRTPVQPPDRKNSAPVCSATHSPFDADVITFEFQRPRCWPSYLLPHITGWVLTHANTHTAAVSRISQNQSTAFELLIEP</sequence>
<gene>
    <name evidence="1" type="ORF">PAXRUDRAFT_827552</name>
</gene>
<reference evidence="2" key="2">
    <citation type="submission" date="2015-01" db="EMBL/GenBank/DDBJ databases">
        <title>Evolutionary Origins and Diversification of the Mycorrhizal Mutualists.</title>
        <authorList>
            <consortium name="DOE Joint Genome Institute"/>
            <consortium name="Mycorrhizal Genomics Consortium"/>
            <person name="Kohler A."/>
            <person name="Kuo A."/>
            <person name="Nagy L.G."/>
            <person name="Floudas D."/>
            <person name="Copeland A."/>
            <person name="Barry K.W."/>
            <person name="Cichocki N."/>
            <person name="Veneault-Fourrey C."/>
            <person name="LaButti K."/>
            <person name="Lindquist E.A."/>
            <person name="Lipzen A."/>
            <person name="Lundell T."/>
            <person name="Morin E."/>
            <person name="Murat C."/>
            <person name="Riley R."/>
            <person name="Ohm R."/>
            <person name="Sun H."/>
            <person name="Tunlid A."/>
            <person name="Henrissat B."/>
            <person name="Grigoriev I.V."/>
            <person name="Hibbett D.S."/>
            <person name="Martin F."/>
        </authorList>
    </citation>
    <scope>NUCLEOTIDE SEQUENCE [LARGE SCALE GENOMIC DNA]</scope>
    <source>
        <strain evidence="2">Ve08.2h10</strain>
    </source>
</reference>
<keyword evidence="2" id="KW-1185">Reference proteome</keyword>
<dbReference type="HOGENOM" id="CLU_2590454_0_0_1"/>
<evidence type="ECO:0000313" key="2">
    <source>
        <dbReference type="Proteomes" id="UP000054538"/>
    </source>
</evidence>
<reference evidence="1 2" key="1">
    <citation type="submission" date="2014-04" db="EMBL/GenBank/DDBJ databases">
        <authorList>
            <consortium name="DOE Joint Genome Institute"/>
            <person name="Kuo A."/>
            <person name="Kohler A."/>
            <person name="Jargeat P."/>
            <person name="Nagy L.G."/>
            <person name="Floudas D."/>
            <person name="Copeland A."/>
            <person name="Barry K.W."/>
            <person name="Cichocki N."/>
            <person name="Veneault-Fourrey C."/>
            <person name="LaButti K."/>
            <person name="Lindquist E.A."/>
            <person name="Lipzen A."/>
            <person name="Lundell T."/>
            <person name="Morin E."/>
            <person name="Murat C."/>
            <person name="Sun H."/>
            <person name="Tunlid A."/>
            <person name="Henrissat B."/>
            <person name="Grigoriev I.V."/>
            <person name="Hibbett D.S."/>
            <person name="Martin F."/>
            <person name="Nordberg H.P."/>
            <person name="Cantor M.N."/>
            <person name="Hua S.X."/>
        </authorList>
    </citation>
    <scope>NUCLEOTIDE SEQUENCE [LARGE SCALE GENOMIC DNA]</scope>
    <source>
        <strain evidence="1 2">Ve08.2h10</strain>
    </source>
</reference>